<feature type="transmembrane region" description="Helical" evidence="2">
    <location>
        <begin position="180"/>
        <end position="202"/>
    </location>
</feature>
<feature type="region of interest" description="Disordered" evidence="1">
    <location>
        <begin position="42"/>
        <end position="61"/>
    </location>
</feature>
<keyword evidence="2" id="KW-1133">Transmembrane helix</keyword>
<dbReference type="AlphaFoldDB" id="A0A182SAT5"/>
<proteinExistence type="predicted"/>
<keyword evidence="2" id="KW-0472">Membrane</keyword>
<evidence type="ECO:0000256" key="1">
    <source>
        <dbReference type="SAM" id="MobiDB-lite"/>
    </source>
</evidence>
<dbReference type="EnsemblMetazoa" id="AMAM003073-RA">
    <property type="protein sequence ID" value="AMAM003073-PA"/>
    <property type="gene ID" value="AMAM003073"/>
</dbReference>
<keyword evidence="4" id="KW-1185">Reference proteome</keyword>
<sequence>MISASDEARLVRPNSCFFCSLLTAGATLDGVEKPVLVALEYPDEPDTDENVPTEKDETEEDEKAEVEEAVVAAAGAAAAAAAAEVLLVVGRLLELWPLLLDALVPSKEETLTLFTLLPVTAVLLVVVVVVMMLLPIPVLYGCPGAPLHRMGRSTDGGFVSVGSTGRTITLSMELSRVLKMLPVALPAVLLMSFPPRVCFFFLAKSYMSPKMPANVLRRFFIVSSASSTTDGPPAALAGGALPAPDRAAEADEMPDTLLDWDAGWWRRANES</sequence>
<evidence type="ECO:0000313" key="4">
    <source>
        <dbReference type="Proteomes" id="UP000075901"/>
    </source>
</evidence>
<organism evidence="3 4">
    <name type="scientific">Anopheles maculatus</name>
    <dbReference type="NCBI Taxonomy" id="74869"/>
    <lineage>
        <taxon>Eukaryota</taxon>
        <taxon>Metazoa</taxon>
        <taxon>Ecdysozoa</taxon>
        <taxon>Arthropoda</taxon>
        <taxon>Hexapoda</taxon>
        <taxon>Insecta</taxon>
        <taxon>Pterygota</taxon>
        <taxon>Neoptera</taxon>
        <taxon>Endopterygota</taxon>
        <taxon>Diptera</taxon>
        <taxon>Nematocera</taxon>
        <taxon>Culicoidea</taxon>
        <taxon>Culicidae</taxon>
        <taxon>Anophelinae</taxon>
        <taxon>Anopheles</taxon>
        <taxon>Anopheles maculatus group</taxon>
    </lineage>
</organism>
<evidence type="ECO:0000313" key="3">
    <source>
        <dbReference type="EnsemblMetazoa" id="AMAM003073-PA"/>
    </source>
</evidence>
<dbReference type="Proteomes" id="UP000075901">
    <property type="component" value="Unassembled WGS sequence"/>
</dbReference>
<protein>
    <submittedName>
        <fullName evidence="3">Uncharacterized protein</fullName>
    </submittedName>
</protein>
<dbReference type="VEuPathDB" id="VectorBase:AMAM003073"/>
<keyword evidence="2" id="KW-0812">Transmembrane</keyword>
<reference evidence="3" key="2">
    <citation type="submission" date="2020-05" db="UniProtKB">
        <authorList>
            <consortium name="EnsemblMetazoa"/>
        </authorList>
    </citation>
    <scope>IDENTIFICATION</scope>
    <source>
        <strain evidence="3">maculatus3</strain>
    </source>
</reference>
<reference evidence="4" key="1">
    <citation type="submission" date="2013-09" db="EMBL/GenBank/DDBJ databases">
        <title>The Genome Sequence of Anopheles maculatus species B.</title>
        <authorList>
            <consortium name="The Broad Institute Genomics Platform"/>
            <person name="Neafsey D.E."/>
            <person name="Besansky N."/>
            <person name="Howell P."/>
            <person name="Walton C."/>
            <person name="Young S.K."/>
            <person name="Zeng Q."/>
            <person name="Gargeya S."/>
            <person name="Fitzgerald M."/>
            <person name="Haas B."/>
            <person name="Abouelleil A."/>
            <person name="Allen A.W."/>
            <person name="Alvarado L."/>
            <person name="Arachchi H.M."/>
            <person name="Berlin A.M."/>
            <person name="Chapman S.B."/>
            <person name="Gainer-Dewar J."/>
            <person name="Goldberg J."/>
            <person name="Griggs A."/>
            <person name="Gujja S."/>
            <person name="Hansen M."/>
            <person name="Howarth C."/>
            <person name="Imamovic A."/>
            <person name="Ireland A."/>
            <person name="Larimer J."/>
            <person name="McCowan C."/>
            <person name="Murphy C."/>
            <person name="Pearson M."/>
            <person name="Poon T.W."/>
            <person name="Priest M."/>
            <person name="Roberts A."/>
            <person name="Saif S."/>
            <person name="Shea T."/>
            <person name="Sisk P."/>
            <person name="Sykes S."/>
            <person name="Wortman J."/>
            <person name="Nusbaum C."/>
            <person name="Birren B."/>
        </authorList>
    </citation>
    <scope>NUCLEOTIDE SEQUENCE [LARGE SCALE GENOMIC DNA]</scope>
    <source>
        <strain evidence="4">maculatus3</strain>
    </source>
</reference>
<feature type="transmembrane region" description="Helical" evidence="2">
    <location>
        <begin position="111"/>
        <end position="140"/>
    </location>
</feature>
<evidence type="ECO:0000256" key="2">
    <source>
        <dbReference type="SAM" id="Phobius"/>
    </source>
</evidence>
<name>A0A182SAT5_9DIPT</name>
<accession>A0A182SAT5</accession>